<evidence type="ECO:0000256" key="7">
    <source>
        <dbReference type="ARBA" id="ARBA00022801"/>
    </source>
</evidence>
<accession>A0A6A6HEL3</accession>
<gene>
    <name evidence="13" type="ORF">EV356DRAFT_522312</name>
</gene>
<proteinExistence type="inferred from homology"/>
<organism evidence="13 14">
    <name type="scientific">Viridothelium virens</name>
    <name type="common">Speckled blister lichen</name>
    <name type="synonym">Trypethelium virens</name>
    <dbReference type="NCBI Taxonomy" id="1048519"/>
    <lineage>
        <taxon>Eukaryota</taxon>
        <taxon>Fungi</taxon>
        <taxon>Dikarya</taxon>
        <taxon>Ascomycota</taxon>
        <taxon>Pezizomycotina</taxon>
        <taxon>Dothideomycetes</taxon>
        <taxon>Dothideomycetes incertae sedis</taxon>
        <taxon>Trypetheliales</taxon>
        <taxon>Trypetheliaceae</taxon>
        <taxon>Viridothelium</taxon>
    </lineage>
</organism>
<evidence type="ECO:0000256" key="6">
    <source>
        <dbReference type="ARBA" id="ARBA00022729"/>
    </source>
</evidence>
<dbReference type="GO" id="GO:0008270">
    <property type="term" value="F:zinc ion binding"/>
    <property type="evidence" value="ECO:0007669"/>
    <property type="project" value="InterPro"/>
</dbReference>
<sequence length="415" mass="47091">MKGNNIFATLVPLAAASLTSHPSPADLRSSDPKVNYDGYHVYSVRAADIHEAHELEKRFARYPTVQRRSTVDVAIPPQEVRGFNALGLEARLLNIDLDLSWFDTYHNYTDHLQYWDDLTDAFPKNSEKFDLGLSYEGRSIYAYHYFGGKGDARDKPVVLWHLTVHAREWITTMVHEYFAYQLVDGYQRGDANVTYFFDNYDFFLVPFHNPDGFVYTQTTDRQWRKNRQPRSNSTCVGTYLNRNWKYKWASNPGASPDPCSDTFQGASAGDTPENQAVSALSDILGARPAGIRSYVDLHSYGEKILTPFGWTCDPSEQPATLPRMLEVAGGLAAIVNAYNGTNYTFGTGCDIEYYSSGNGRDHHYGIYNANHSWTLELDPLTDDEGGFVLPADRIWPVVQEQWEGQLWVLRNVTQD</sequence>
<dbReference type="GO" id="GO:0004181">
    <property type="term" value="F:metallocarboxypeptidase activity"/>
    <property type="evidence" value="ECO:0007669"/>
    <property type="project" value="InterPro"/>
</dbReference>
<comment type="similarity">
    <text evidence="2 10">Belongs to the peptidase M14 family.</text>
</comment>
<keyword evidence="3" id="KW-0121">Carboxypeptidase</keyword>
<feature type="active site" description="Proton donor/acceptor" evidence="10">
    <location>
        <position position="376"/>
    </location>
</feature>
<evidence type="ECO:0000256" key="3">
    <source>
        <dbReference type="ARBA" id="ARBA00022645"/>
    </source>
</evidence>
<protein>
    <submittedName>
        <fullName evidence="13">Zn-dependent exopeptidase</fullName>
    </submittedName>
</protein>
<name>A0A6A6HEL3_VIRVR</name>
<comment type="cofactor">
    <cofactor evidence="1">
        <name>Zn(2+)</name>
        <dbReference type="ChEBI" id="CHEBI:29105"/>
    </cofactor>
</comment>
<keyword evidence="7" id="KW-0378">Hydrolase</keyword>
<dbReference type="Gene3D" id="3.40.630.10">
    <property type="entry name" value="Zn peptidases"/>
    <property type="match status" value="1"/>
</dbReference>
<dbReference type="PROSITE" id="PS52035">
    <property type="entry name" value="PEPTIDASE_M14"/>
    <property type="match status" value="1"/>
</dbReference>
<feature type="domain" description="Peptidase M14" evidence="12">
    <location>
        <begin position="104"/>
        <end position="412"/>
    </location>
</feature>
<dbReference type="FunFam" id="3.40.630.10:FF:000084">
    <property type="entry name" value="Carboxypeptidase B2"/>
    <property type="match status" value="1"/>
</dbReference>
<evidence type="ECO:0000256" key="11">
    <source>
        <dbReference type="SAM" id="SignalP"/>
    </source>
</evidence>
<evidence type="ECO:0000256" key="8">
    <source>
        <dbReference type="ARBA" id="ARBA00022833"/>
    </source>
</evidence>
<evidence type="ECO:0000256" key="9">
    <source>
        <dbReference type="ARBA" id="ARBA00023049"/>
    </source>
</evidence>
<feature type="signal peptide" evidence="11">
    <location>
        <begin position="1"/>
        <end position="16"/>
    </location>
</feature>
<reference evidence="13" key="1">
    <citation type="journal article" date="2020" name="Stud. Mycol.">
        <title>101 Dothideomycetes genomes: a test case for predicting lifestyles and emergence of pathogens.</title>
        <authorList>
            <person name="Haridas S."/>
            <person name="Albert R."/>
            <person name="Binder M."/>
            <person name="Bloem J."/>
            <person name="Labutti K."/>
            <person name="Salamov A."/>
            <person name="Andreopoulos B."/>
            <person name="Baker S."/>
            <person name="Barry K."/>
            <person name="Bills G."/>
            <person name="Bluhm B."/>
            <person name="Cannon C."/>
            <person name="Castanera R."/>
            <person name="Culley D."/>
            <person name="Daum C."/>
            <person name="Ezra D."/>
            <person name="Gonzalez J."/>
            <person name="Henrissat B."/>
            <person name="Kuo A."/>
            <person name="Liang C."/>
            <person name="Lipzen A."/>
            <person name="Lutzoni F."/>
            <person name="Magnuson J."/>
            <person name="Mondo S."/>
            <person name="Nolan M."/>
            <person name="Ohm R."/>
            <person name="Pangilinan J."/>
            <person name="Park H.-J."/>
            <person name="Ramirez L."/>
            <person name="Alfaro M."/>
            <person name="Sun H."/>
            <person name="Tritt A."/>
            <person name="Yoshinaga Y."/>
            <person name="Zwiers L.-H."/>
            <person name="Turgeon B."/>
            <person name="Goodwin S."/>
            <person name="Spatafora J."/>
            <person name="Crous P."/>
            <person name="Grigoriev I."/>
        </authorList>
    </citation>
    <scope>NUCLEOTIDE SEQUENCE</scope>
    <source>
        <strain evidence="13">Tuck. ex Michener</strain>
    </source>
</reference>
<evidence type="ECO:0000256" key="5">
    <source>
        <dbReference type="ARBA" id="ARBA00022723"/>
    </source>
</evidence>
<dbReference type="InterPro" id="IPR000834">
    <property type="entry name" value="Peptidase_M14"/>
</dbReference>
<dbReference type="PANTHER" id="PTHR11705">
    <property type="entry name" value="PROTEASE FAMILY M14 CARBOXYPEPTIDASE A,B"/>
    <property type="match status" value="1"/>
</dbReference>
<keyword evidence="5" id="KW-0479">Metal-binding</keyword>
<dbReference type="PANTHER" id="PTHR11705:SF143">
    <property type="entry name" value="SLL0236 PROTEIN"/>
    <property type="match status" value="1"/>
</dbReference>
<keyword evidence="9" id="KW-0482">Metalloprotease</keyword>
<evidence type="ECO:0000256" key="4">
    <source>
        <dbReference type="ARBA" id="ARBA00022670"/>
    </source>
</evidence>
<dbReference type="PRINTS" id="PR00765">
    <property type="entry name" value="CRBOXYPTASEA"/>
</dbReference>
<keyword evidence="8" id="KW-0862">Zinc</keyword>
<dbReference type="CDD" id="cd03860">
    <property type="entry name" value="M14_CP_A-B_like"/>
    <property type="match status" value="1"/>
</dbReference>
<evidence type="ECO:0000256" key="10">
    <source>
        <dbReference type="PROSITE-ProRule" id="PRU01379"/>
    </source>
</evidence>
<feature type="chain" id="PRO_5025675279" evidence="11">
    <location>
        <begin position="17"/>
        <end position="415"/>
    </location>
</feature>
<evidence type="ECO:0000313" key="14">
    <source>
        <dbReference type="Proteomes" id="UP000800092"/>
    </source>
</evidence>
<keyword evidence="4" id="KW-0645">Protease</keyword>
<evidence type="ECO:0000313" key="13">
    <source>
        <dbReference type="EMBL" id="KAF2236576.1"/>
    </source>
</evidence>
<evidence type="ECO:0000256" key="2">
    <source>
        <dbReference type="ARBA" id="ARBA00005988"/>
    </source>
</evidence>
<dbReference type="GO" id="GO:0006508">
    <property type="term" value="P:proteolysis"/>
    <property type="evidence" value="ECO:0007669"/>
    <property type="project" value="UniProtKB-KW"/>
</dbReference>
<keyword evidence="14" id="KW-1185">Reference proteome</keyword>
<dbReference type="Pfam" id="PF00246">
    <property type="entry name" value="Peptidase_M14"/>
    <property type="match status" value="1"/>
</dbReference>
<dbReference type="OrthoDB" id="3626597at2759"/>
<evidence type="ECO:0000256" key="1">
    <source>
        <dbReference type="ARBA" id="ARBA00001947"/>
    </source>
</evidence>
<dbReference type="SMART" id="SM00631">
    <property type="entry name" value="Zn_pept"/>
    <property type="match status" value="1"/>
</dbReference>
<evidence type="ECO:0000259" key="12">
    <source>
        <dbReference type="PROSITE" id="PS52035"/>
    </source>
</evidence>
<dbReference type="SUPFAM" id="SSF53187">
    <property type="entry name" value="Zn-dependent exopeptidases"/>
    <property type="match status" value="1"/>
</dbReference>
<keyword evidence="6 11" id="KW-0732">Signal</keyword>
<dbReference type="EMBL" id="ML991784">
    <property type="protein sequence ID" value="KAF2236576.1"/>
    <property type="molecule type" value="Genomic_DNA"/>
</dbReference>
<dbReference type="Proteomes" id="UP000800092">
    <property type="component" value="Unassembled WGS sequence"/>
</dbReference>
<dbReference type="AlphaFoldDB" id="A0A6A6HEL3"/>